<proteinExistence type="predicted"/>
<name>A0A0R3WKY6_HYDTA</name>
<dbReference type="GO" id="GO:0035082">
    <property type="term" value="P:axoneme assembly"/>
    <property type="evidence" value="ECO:0007669"/>
    <property type="project" value="InterPro"/>
</dbReference>
<sequence>MPFQNEEVIVGSAPFMFFFSQIQRDLNQETKLLQKRLEKELIKKHELEDRIDVLLRDKLSSTKTSAYVKKMATNVHNQSRELEAQAAVLENTLANDALEVARIRAETKVMEEQAQGLEKEIAKRSDDFASLQQKIKQANLTVQRKQNHIDALNRKLQHLLKDTGGIELGPLEIMRNHLIKSIAAKQEEISTLEQQWLREQTELMNRVKEKENLAEELSRQQVCLAVLNRKKLRLDSDINNIEKEKTQLNRDLVRLQNSMVRLNKRIFGQRSSGTALEQENRLAEEDFMRRIREKEAQAVESEAQLEDAVREKEDLLAELLETERHILLWEKRVQLINETRQAVDSASGLAELKAIRVEIHRMEARKAQIARQQEQLIQALEKSVQKALHRHENSTQAIGEFDEESEKLEAESKRLEGDLEAKYCACESVRKRSVELTKQLQQLAEYRQKNLIELQMRQHASRYWEQLLAGRYRRICPTRQAARSERERQIGRMRSMLAVVDRLTSEFPMVKHDLSVVRQILTEKLEKEENSDVMDSQTDRTE</sequence>
<gene>
    <name evidence="2" type="ORF">TTAC_LOCUS1398</name>
</gene>
<evidence type="ECO:0000313" key="3">
    <source>
        <dbReference type="Proteomes" id="UP000274429"/>
    </source>
</evidence>
<reference evidence="2 3" key="2">
    <citation type="submission" date="2018-11" db="EMBL/GenBank/DDBJ databases">
        <authorList>
            <consortium name="Pathogen Informatics"/>
        </authorList>
    </citation>
    <scope>NUCLEOTIDE SEQUENCE [LARGE SCALE GENOMIC DNA]</scope>
</reference>
<dbReference type="WBParaSite" id="TTAC_0000141101-mRNA-1">
    <property type="protein sequence ID" value="TTAC_0000141101-mRNA-1"/>
    <property type="gene ID" value="TTAC_0000141101"/>
</dbReference>
<organism evidence="4">
    <name type="scientific">Hydatigena taeniaeformis</name>
    <name type="common">Feline tapeworm</name>
    <name type="synonym">Taenia taeniaeformis</name>
    <dbReference type="NCBI Taxonomy" id="6205"/>
    <lineage>
        <taxon>Eukaryota</taxon>
        <taxon>Metazoa</taxon>
        <taxon>Spiralia</taxon>
        <taxon>Lophotrochozoa</taxon>
        <taxon>Platyhelminthes</taxon>
        <taxon>Cestoda</taxon>
        <taxon>Eucestoda</taxon>
        <taxon>Cyclophyllidea</taxon>
        <taxon>Taeniidae</taxon>
        <taxon>Hydatigera</taxon>
    </lineage>
</organism>
<protein>
    <submittedName>
        <fullName evidence="4">Coiled-coil domain-containing protein 39</fullName>
    </submittedName>
</protein>
<dbReference type="PANTHER" id="PTHR16275:SF8">
    <property type="entry name" value="COILED-COIL DOMAIN-CONTAINING PROTEIN 40"/>
    <property type="match status" value="1"/>
</dbReference>
<evidence type="ECO:0000313" key="4">
    <source>
        <dbReference type="WBParaSite" id="TTAC_0000141101-mRNA-1"/>
    </source>
</evidence>
<dbReference type="Proteomes" id="UP000274429">
    <property type="component" value="Unassembled WGS sequence"/>
</dbReference>
<feature type="coiled-coil region" evidence="1">
    <location>
        <begin position="352"/>
        <end position="418"/>
    </location>
</feature>
<dbReference type="InterPro" id="IPR037386">
    <property type="entry name" value="CCDC40"/>
</dbReference>
<keyword evidence="3" id="KW-1185">Reference proteome</keyword>
<reference evidence="4" key="1">
    <citation type="submission" date="2017-02" db="UniProtKB">
        <authorList>
            <consortium name="WormBaseParasite"/>
        </authorList>
    </citation>
    <scope>IDENTIFICATION</scope>
</reference>
<dbReference type="EMBL" id="UYWX01000295">
    <property type="protein sequence ID" value="VDM17932.1"/>
    <property type="molecule type" value="Genomic_DNA"/>
</dbReference>
<evidence type="ECO:0000256" key="1">
    <source>
        <dbReference type="SAM" id="Coils"/>
    </source>
</evidence>
<feature type="coiled-coil region" evidence="1">
    <location>
        <begin position="30"/>
        <end position="325"/>
    </location>
</feature>
<dbReference type="GO" id="GO:0005737">
    <property type="term" value="C:cytoplasm"/>
    <property type="evidence" value="ECO:0007669"/>
    <property type="project" value="TreeGrafter"/>
</dbReference>
<dbReference type="AlphaFoldDB" id="A0A0R3WKY6"/>
<evidence type="ECO:0000313" key="2">
    <source>
        <dbReference type="EMBL" id="VDM17932.1"/>
    </source>
</evidence>
<dbReference type="OrthoDB" id="188741at2759"/>
<dbReference type="PANTHER" id="PTHR16275">
    <property type="entry name" value="COILED-COIL DOMAIN-CONTAINING PROTEIN 40"/>
    <property type="match status" value="1"/>
</dbReference>
<accession>A0A0R3WKY6</accession>
<keyword evidence="1" id="KW-0175">Coiled coil</keyword>
<dbReference type="STRING" id="6205.A0A0R3WKY6"/>